<dbReference type="SUPFAM" id="SSF52540">
    <property type="entry name" value="P-loop containing nucleoside triphosphate hydrolases"/>
    <property type="match status" value="1"/>
</dbReference>
<evidence type="ECO:0000256" key="2">
    <source>
        <dbReference type="ARBA" id="ARBA00005790"/>
    </source>
</evidence>
<dbReference type="PROSITE" id="PS50052">
    <property type="entry name" value="GUANYLATE_KINASE_2"/>
    <property type="match status" value="1"/>
</dbReference>
<dbReference type="GO" id="GO:0004385">
    <property type="term" value="F:GMP kinase activity"/>
    <property type="evidence" value="ECO:0007669"/>
    <property type="project" value="UniProtKB-EC"/>
</dbReference>
<dbReference type="InterPro" id="IPR027417">
    <property type="entry name" value="P-loop_NTPase"/>
</dbReference>
<evidence type="ECO:0000256" key="1">
    <source>
        <dbReference type="ARBA" id="ARBA00003531"/>
    </source>
</evidence>
<comment type="caution">
    <text evidence="7">The sequence shown here is derived from an EMBL/GenBank/DDBJ whole genome shotgun (WGS) entry which is preliminary data.</text>
</comment>
<dbReference type="PANTHER" id="PTHR23117">
    <property type="entry name" value="GUANYLATE KINASE-RELATED"/>
    <property type="match status" value="1"/>
</dbReference>
<comment type="similarity">
    <text evidence="2">Belongs to the guanylate kinase family.</text>
</comment>
<evidence type="ECO:0000256" key="3">
    <source>
        <dbReference type="ARBA" id="ARBA00022679"/>
    </source>
</evidence>
<evidence type="ECO:0000313" key="7">
    <source>
        <dbReference type="EMBL" id="MBO8441312.1"/>
    </source>
</evidence>
<keyword evidence="3" id="KW-0808">Transferase</keyword>
<comment type="catalytic activity">
    <reaction evidence="5">
        <text>GMP + ATP = GDP + ADP</text>
        <dbReference type="Rhea" id="RHEA:20780"/>
        <dbReference type="ChEBI" id="CHEBI:30616"/>
        <dbReference type="ChEBI" id="CHEBI:58115"/>
        <dbReference type="ChEBI" id="CHEBI:58189"/>
        <dbReference type="ChEBI" id="CHEBI:456216"/>
        <dbReference type="EC" id="2.7.4.8"/>
    </reaction>
</comment>
<reference evidence="7" key="2">
    <citation type="journal article" date="2021" name="PeerJ">
        <title>Extensive microbial diversity within the chicken gut microbiome revealed by metagenomics and culture.</title>
        <authorList>
            <person name="Gilroy R."/>
            <person name="Ravi A."/>
            <person name="Getino M."/>
            <person name="Pursley I."/>
            <person name="Horton D.L."/>
            <person name="Alikhan N.F."/>
            <person name="Baker D."/>
            <person name="Gharbi K."/>
            <person name="Hall N."/>
            <person name="Watson M."/>
            <person name="Adriaenssens E.M."/>
            <person name="Foster-Nyarko E."/>
            <person name="Jarju S."/>
            <person name="Secka A."/>
            <person name="Antonio M."/>
            <person name="Oren A."/>
            <person name="Chaudhuri R.R."/>
            <person name="La Ragione R."/>
            <person name="Hildebrand F."/>
            <person name="Pallen M.J."/>
        </authorList>
    </citation>
    <scope>NUCLEOTIDE SEQUENCE</scope>
    <source>
        <strain evidence="7">C6-149</strain>
    </source>
</reference>
<organism evidence="7 8">
    <name type="scientific">Candidatus Gallilactobacillus intestinavium</name>
    <dbReference type="NCBI Taxonomy" id="2840838"/>
    <lineage>
        <taxon>Bacteria</taxon>
        <taxon>Bacillati</taxon>
        <taxon>Bacillota</taxon>
        <taxon>Bacilli</taxon>
        <taxon>Lactobacillales</taxon>
        <taxon>Lactobacillaceae</taxon>
        <taxon>Lactobacillaceae incertae sedis</taxon>
        <taxon>Candidatus Gallilactobacillus</taxon>
    </lineage>
</organism>
<accession>A0A9D9E4L3</accession>
<proteinExistence type="inferred from homology"/>
<evidence type="ECO:0000259" key="6">
    <source>
        <dbReference type="PROSITE" id="PS50052"/>
    </source>
</evidence>
<protein>
    <submittedName>
        <fullName evidence="7">Guanylate kinase</fullName>
    </submittedName>
</protein>
<name>A0A9D9E4L3_9LACO</name>
<dbReference type="GO" id="GO:0005829">
    <property type="term" value="C:cytosol"/>
    <property type="evidence" value="ECO:0007669"/>
    <property type="project" value="TreeGrafter"/>
</dbReference>
<dbReference type="Pfam" id="PF00625">
    <property type="entry name" value="Guanylate_kin"/>
    <property type="match status" value="1"/>
</dbReference>
<evidence type="ECO:0000313" key="8">
    <source>
        <dbReference type="Proteomes" id="UP000823614"/>
    </source>
</evidence>
<evidence type="ECO:0000256" key="4">
    <source>
        <dbReference type="ARBA" id="ARBA00022777"/>
    </source>
</evidence>
<dbReference type="SMART" id="SM00072">
    <property type="entry name" value="GuKc"/>
    <property type="match status" value="1"/>
</dbReference>
<dbReference type="AlphaFoldDB" id="A0A9D9E4L3"/>
<reference evidence="7" key="1">
    <citation type="submission" date="2020-10" db="EMBL/GenBank/DDBJ databases">
        <authorList>
            <person name="Gilroy R."/>
        </authorList>
    </citation>
    <scope>NUCLEOTIDE SEQUENCE</scope>
    <source>
        <strain evidence="7">C6-149</strain>
    </source>
</reference>
<dbReference type="EMBL" id="JADIMP010000050">
    <property type="protein sequence ID" value="MBO8441312.1"/>
    <property type="molecule type" value="Genomic_DNA"/>
</dbReference>
<feature type="domain" description="Guanylate kinase-like" evidence="6">
    <location>
        <begin position="3"/>
        <end position="181"/>
    </location>
</feature>
<dbReference type="Proteomes" id="UP000823614">
    <property type="component" value="Unassembled WGS sequence"/>
</dbReference>
<evidence type="ECO:0000256" key="5">
    <source>
        <dbReference type="ARBA" id="ARBA00048594"/>
    </source>
</evidence>
<keyword evidence="4 7" id="KW-0418">Kinase</keyword>
<sequence>MNNTILVIVGASGTGKSKISNYIRKKYNIPRIITHTTRAPRYNEINGLDYYFENNKSFEKIQYIERVVYDGYKYGSSYIGLQKAFEKNNIVSIILDTQGAMSYIKKLGGKVQILYITVSNSDILKERIKNRGDCNEQVISRLSSKENQRDLTIPEDLIPFSKIIYNDNWEDTKKQLDCIINNILGEKNE</sequence>
<dbReference type="Gene3D" id="3.40.50.300">
    <property type="entry name" value="P-loop containing nucleotide triphosphate hydrolases"/>
    <property type="match status" value="1"/>
</dbReference>
<dbReference type="PANTHER" id="PTHR23117:SF13">
    <property type="entry name" value="GUANYLATE KINASE"/>
    <property type="match status" value="1"/>
</dbReference>
<dbReference type="InterPro" id="IPR008144">
    <property type="entry name" value="Guanylate_kin-like_dom"/>
</dbReference>
<dbReference type="InterPro" id="IPR008145">
    <property type="entry name" value="GK/Ca_channel_bsu"/>
</dbReference>
<gene>
    <name evidence="7" type="ORF">IAA89_02570</name>
</gene>
<comment type="function">
    <text evidence="1">Essential for recycling GMP and indirectly, cGMP.</text>
</comment>